<comment type="subcellular location">
    <subcellularLocation>
        <location evidence="9">Cell membrane</location>
        <topology evidence="9">Multi-pass membrane protein</topology>
    </subcellularLocation>
    <subcellularLocation>
        <location evidence="1">Membrane</location>
        <topology evidence="1">Multi-pass membrane protein</topology>
    </subcellularLocation>
</comment>
<dbReference type="GeneTree" id="ENSGT01140000282552"/>
<keyword evidence="9" id="KW-1003">Cell membrane</keyword>
<dbReference type="GO" id="GO:0004984">
    <property type="term" value="F:olfactory receptor activity"/>
    <property type="evidence" value="ECO:0007669"/>
    <property type="project" value="InterPro"/>
</dbReference>
<keyword evidence="7 8" id="KW-0807">Transducer</keyword>
<evidence type="ECO:0000256" key="4">
    <source>
        <dbReference type="ARBA" id="ARBA00023040"/>
    </source>
</evidence>
<keyword evidence="4 8" id="KW-0297">G-protein coupled receptor</keyword>
<evidence type="ECO:0000313" key="11">
    <source>
        <dbReference type="Ensembl" id="ENSPTXP00000016010.1"/>
    </source>
</evidence>
<evidence type="ECO:0000256" key="5">
    <source>
        <dbReference type="ARBA" id="ARBA00023136"/>
    </source>
</evidence>
<dbReference type="Pfam" id="PF13853">
    <property type="entry name" value="7tm_4"/>
    <property type="match status" value="1"/>
</dbReference>
<dbReference type="Ensembl" id="ENSPTXT00000016496.1">
    <property type="protein sequence ID" value="ENSPTXP00000016010.1"/>
    <property type="gene ID" value="ENSPTXG00000011045.1"/>
</dbReference>
<dbReference type="CDD" id="cd15943">
    <property type="entry name" value="7tmA_OR5AP2-like"/>
    <property type="match status" value="1"/>
</dbReference>
<dbReference type="GO" id="GO:0004930">
    <property type="term" value="F:G protein-coupled receptor activity"/>
    <property type="evidence" value="ECO:0007669"/>
    <property type="project" value="UniProtKB-KW"/>
</dbReference>
<dbReference type="GO" id="GO:0005886">
    <property type="term" value="C:plasma membrane"/>
    <property type="evidence" value="ECO:0007669"/>
    <property type="project" value="UniProtKB-SubCell"/>
</dbReference>
<feature type="transmembrane region" description="Helical" evidence="9">
    <location>
        <begin position="60"/>
        <end position="79"/>
    </location>
</feature>
<evidence type="ECO:0000313" key="12">
    <source>
        <dbReference type="Proteomes" id="UP000472273"/>
    </source>
</evidence>
<reference evidence="11" key="2">
    <citation type="submission" date="2025-09" db="UniProtKB">
        <authorList>
            <consortium name="Ensembl"/>
        </authorList>
    </citation>
    <scope>IDENTIFICATION</scope>
</reference>
<dbReference type="AlphaFoldDB" id="A0A670YW47"/>
<feature type="transmembrane region" description="Helical" evidence="9">
    <location>
        <begin position="99"/>
        <end position="118"/>
    </location>
</feature>
<dbReference type="FunFam" id="1.20.1070.10:FF:000003">
    <property type="entry name" value="Olfactory receptor"/>
    <property type="match status" value="1"/>
</dbReference>
<dbReference type="InterPro" id="IPR017452">
    <property type="entry name" value="GPCR_Rhodpsn_7TM"/>
</dbReference>
<keyword evidence="6 8" id="KW-0675">Receptor</keyword>
<keyword evidence="9" id="KW-0716">Sensory transduction</keyword>
<gene>
    <name evidence="11" type="primary">LOC113448840</name>
</gene>
<name>A0A670YW47_PSETE</name>
<evidence type="ECO:0000256" key="3">
    <source>
        <dbReference type="ARBA" id="ARBA00022989"/>
    </source>
</evidence>
<dbReference type="PRINTS" id="PR00245">
    <property type="entry name" value="OLFACTORYR"/>
</dbReference>
<dbReference type="PROSITE" id="PS00237">
    <property type="entry name" value="G_PROTEIN_RECEP_F1_1"/>
    <property type="match status" value="1"/>
</dbReference>
<evidence type="ECO:0000256" key="6">
    <source>
        <dbReference type="ARBA" id="ARBA00023170"/>
    </source>
</evidence>
<accession>A0A670YW47</accession>
<evidence type="ECO:0000259" key="10">
    <source>
        <dbReference type="PROSITE" id="PS50262"/>
    </source>
</evidence>
<dbReference type="InterPro" id="IPR000276">
    <property type="entry name" value="GPCR_Rhodpsn"/>
</dbReference>
<proteinExistence type="inferred from homology"/>
<feature type="transmembrane region" description="Helical" evidence="9">
    <location>
        <begin position="237"/>
        <end position="260"/>
    </location>
</feature>
<feature type="transmembrane region" description="Helical" evidence="9">
    <location>
        <begin position="130"/>
        <end position="151"/>
    </location>
</feature>
<dbReference type="OMA" id="EMAFLKG"/>
<evidence type="ECO:0000256" key="9">
    <source>
        <dbReference type="RuleBase" id="RU363047"/>
    </source>
</evidence>
<feature type="domain" description="G-protein coupled receptors family 1 profile" evidence="10">
    <location>
        <begin position="41"/>
        <end position="290"/>
    </location>
</feature>
<reference evidence="11" key="1">
    <citation type="submission" date="2025-08" db="UniProtKB">
        <authorList>
            <consortium name="Ensembl"/>
        </authorList>
    </citation>
    <scope>IDENTIFICATION</scope>
</reference>
<keyword evidence="9" id="KW-0552">Olfaction</keyword>
<dbReference type="PANTHER" id="PTHR48018">
    <property type="entry name" value="OLFACTORY RECEPTOR"/>
    <property type="match status" value="1"/>
</dbReference>
<evidence type="ECO:0000256" key="8">
    <source>
        <dbReference type="RuleBase" id="RU000688"/>
    </source>
</evidence>
<organism evidence="11 12">
    <name type="scientific">Pseudonaja textilis</name>
    <name type="common">Eastern brown snake</name>
    <dbReference type="NCBI Taxonomy" id="8673"/>
    <lineage>
        <taxon>Eukaryota</taxon>
        <taxon>Metazoa</taxon>
        <taxon>Chordata</taxon>
        <taxon>Craniata</taxon>
        <taxon>Vertebrata</taxon>
        <taxon>Euteleostomi</taxon>
        <taxon>Lepidosauria</taxon>
        <taxon>Squamata</taxon>
        <taxon>Bifurcata</taxon>
        <taxon>Unidentata</taxon>
        <taxon>Episquamata</taxon>
        <taxon>Toxicofera</taxon>
        <taxon>Serpentes</taxon>
        <taxon>Colubroidea</taxon>
        <taxon>Elapidae</taxon>
        <taxon>Hydrophiinae</taxon>
        <taxon>Pseudonaja</taxon>
    </lineage>
</organism>
<sequence>MIEENHTKMAEFILVGLVDSPKMELLSFIVILIIYLITLTGNLGMIILIRISSQLQSPMYFFLSHLSFLDFGYSSAIAPKMLANILADEKSISYANCAAQMYFFIFCASTECILLAVMAYDRYVAICNPLLYVVTMSPKVCTVMVAGSYLIGLVNAVTQTASTFQLSFCDSHVINHFFCDVPPLLSLSCTDTSINEMVLFVFATILGIFTSTEIMVSYAFILTAILRINSSEGKQKAFSTCASHLAAVTIFYGTTVFMYLRPSSNYVLDQDKWASVFYTIMIPMLNPLIYSLRNKEVKNALIKRLTESAYCPQQSGLLFY</sequence>
<keyword evidence="12" id="KW-1185">Reference proteome</keyword>
<evidence type="ECO:0000256" key="1">
    <source>
        <dbReference type="ARBA" id="ARBA00004141"/>
    </source>
</evidence>
<feature type="transmembrane region" description="Helical" evidence="9">
    <location>
        <begin position="272"/>
        <end position="292"/>
    </location>
</feature>
<keyword evidence="2 8" id="KW-0812">Transmembrane</keyword>
<evidence type="ECO:0000256" key="2">
    <source>
        <dbReference type="ARBA" id="ARBA00022692"/>
    </source>
</evidence>
<feature type="transmembrane region" description="Helical" evidence="9">
    <location>
        <begin position="197"/>
        <end position="225"/>
    </location>
</feature>
<comment type="similarity">
    <text evidence="8">Belongs to the G-protein coupled receptor 1 family.</text>
</comment>
<keyword evidence="5 9" id="KW-0472">Membrane</keyword>
<dbReference type="Gene3D" id="1.20.1070.10">
    <property type="entry name" value="Rhodopsin 7-helix transmembrane proteins"/>
    <property type="match status" value="1"/>
</dbReference>
<protein>
    <recommendedName>
        <fullName evidence="9">Olfactory receptor</fullName>
    </recommendedName>
</protein>
<feature type="transmembrane region" description="Helical" evidence="9">
    <location>
        <begin position="25"/>
        <end position="48"/>
    </location>
</feature>
<dbReference type="InterPro" id="IPR000725">
    <property type="entry name" value="Olfact_rcpt"/>
</dbReference>
<evidence type="ECO:0000256" key="7">
    <source>
        <dbReference type="ARBA" id="ARBA00023224"/>
    </source>
</evidence>
<dbReference type="PROSITE" id="PS50262">
    <property type="entry name" value="G_PROTEIN_RECEP_F1_2"/>
    <property type="match status" value="1"/>
</dbReference>
<dbReference type="Proteomes" id="UP000472273">
    <property type="component" value="Unplaced"/>
</dbReference>
<keyword evidence="3 9" id="KW-1133">Transmembrane helix</keyword>
<dbReference type="PRINTS" id="PR00237">
    <property type="entry name" value="GPCRRHODOPSN"/>
</dbReference>
<dbReference type="SUPFAM" id="SSF81321">
    <property type="entry name" value="Family A G protein-coupled receptor-like"/>
    <property type="match status" value="1"/>
</dbReference>